<sequence>MDDTRVPHLIVVGGGFAGLWATRALAKSPLRITLIDRRNHHLFQPLLYQVATAGLSAPDIAAPLRQILRHQDNVEVRLGEVVHIDKQARQVRLADGQALDYDYLLVATGATHAYFGHDDWAAHAPGLKTLDDALQLRRHLLLAFERAEAETDPAARAAWLSFAIVGGGPTGVELAGTLAEIARHTLKHEFRRIDPAEARVRLIEAGPRVLSSFPEHLSDKAQKQLEKLGVEVLTGVPVADIDASGYRLGSTFVPARTVVWAAGVAASPLAKTLQTPLDRSGRVQVQPDLSVPGHPELFVAGDLAAVQQADGRPVPGVAPAAKQMGRHVADTLRRRLRGDARSTPFRYADYGNLATIGRMAAIVHLGRLQLSGVLAWWFWLAAHVFFLIGFRNRVVVLLNWAWAYWSYQRAARIILGDPPAAEDTQAQAAPPADR</sequence>
<dbReference type="RefSeq" id="WP_242160003.1">
    <property type="nucleotide sequence ID" value="NZ_CP131914.1"/>
</dbReference>
<feature type="domain" description="External alternative NADH-ubiquinone oxidoreductase-like C-terminal" evidence="11">
    <location>
        <begin position="351"/>
        <end position="401"/>
    </location>
</feature>
<dbReference type="PRINTS" id="PR00368">
    <property type="entry name" value="FADPNR"/>
</dbReference>
<evidence type="ECO:0000256" key="7">
    <source>
        <dbReference type="ARBA" id="ARBA00023027"/>
    </source>
</evidence>
<keyword evidence="4" id="KW-0274">FAD</keyword>
<evidence type="ECO:0000256" key="3">
    <source>
        <dbReference type="ARBA" id="ARBA00022630"/>
    </source>
</evidence>
<gene>
    <name evidence="12" type="ORF">L3V74_10700</name>
    <name evidence="13" type="ORF">Q7W82_20370</name>
</gene>
<dbReference type="GO" id="GO:0050136">
    <property type="term" value="F:NADH dehydrogenase (quinone) (non-electrogenic) activity"/>
    <property type="evidence" value="ECO:0007669"/>
    <property type="project" value="UniProtKB-EC"/>
</dbReference>
<evidence type="ECO:0000256" key="4">
    <source>
        <dbReference type="ARBA" id="ARBA00022827"/>
    </source>
</evidence>
<keyword evidence="14" id="KW-1185">Reference proteome</keyword>
<protein>
    <recommendedName>
        <fullName evidence="2">NADH:ubiquinone reductase (non-electrogenic)</fullName>
        <ecNumber evidence="2">1.6.5.9</ecNumber>
    </recommendedName>
</protein>
<comment type="catalytic activity">
    <reaction evidence="8">
        <text>a quinone + NADH + H(+) = a quinol + NAD(+)</text>
        <dbReference type="Rhea" id="RHEA:46160"/>
        <dbReference type="ChEBI" id="CHEBI:15378"/>
        <dbReference type="ChEBI" id="CHEBI:24646"/>
        <dbReference type="ChEBI" id="CHEBI:57540"/>
        <dbReference type="ChEBI" id="CHEBI:57945"/>
        <dbReference type="ChEBI" id="CHEBI:132124"/>
        <dbReference type="EC" id="1.6.5.9"/>
    </reaction>
</comment>
<keyword evidence="5" id="KW-0809">Transit peptide</keyword>
<dbReference type="InterPro" id="IPR023753">
    <property type="entry name" value="FAD/NAD-binding_dom"/>
</dbReference>
<proteinExistence type="inferred from homology"/>
<dbReference type="Pfam" id="PF07992">
    <property type="entry name" value="Pyr_redox_2"/>
    <property type="match status" value="1"/>
</dbReference>
<dbReference type="InterPro" id="IPR036188">
    <property type="entry name" value="FAD/NAD-bd_sf"/>
</dbReference>
<reference evidence="13" key="3">
    <citation type="submission" date="2023-08" db="EMBL/GenBank/DDBJ databases">
        <title>Complete genome sequence of Xanthomonas indica.</title>
        <authorList>
            <person name="Patil P.B."/>
            <person name="Rana R."/>
        </authorList>
    </citation>
    <scope>NUCLEOTIDE SEQUENCE</scope>
    <source>
        <strain evidence="13">PPL560</strain>
    </source>
</reference>
<keyword evidence="9" id="KW-1133">Transmembrane helix</keyword>
<evidence type="ECO:0000256" key="2">
    <source>
        <dbReference type="ARBA" id="ARBA00012637"/>
    </source>
</evidence>
<dbReference type="PRINTS" id="PR00411">
    <property type="entry name" value="PNDRDTASEI"/>
</dbReference>
<evidence type="ECO:0000313" key="13">
    <source>
        <dbReference type="EMBL" id="XCI80572.1"/>
    </source>
</evidence>
<keyword evidence="9" id="KW-0472">Membrane</keyword>
<keyword evidence="7" id="KW-0520">NAD</keyword>
<evidence type="ECO:0000256" key="6">
    <source>
        <dbReference type="ARBA" id="ARBA00023002"/>
    </source>
</evidence>
<evidence type="ECO:0000256" key="1">
    <source>
        <dbReference type="ARBA" id="ARBA00005272"/>
    </source>
</evidence>
<dbReference type="PANTHER" id="PTHR43706">
    <property type="entry name" value="NADH DEHYDROGENASE"/>
    <property type="match status" value="1"/>
</dbReference>
<dbReference type="Proteomes" id="UP001430647">
    <property type="component" value="Unassembled WGS sequence"/>
</dbReference>
<evidence type="ECO:0000259" key="10">
    <source>
        <dbReference type="Pfam" id="PF07992"/>
    </source>
</evidence>
<dbReference type="Pfam" id="PF22366">
    <property type="entry name" value="NDH2_C"/>
    <property type="match status" value="1"/>
</dbReference>
<dbReference type="InterPro" id="IPR054585">
    <property type="entry name" value="NDH2-like_C"/>
</dbReference>
<comment type="similarity">
    <text evidence="1">Belongs to the NADH dehydrogenase family.</text>
</comment>
<evidence type="ECO:0000313" key="14">
    <source>
        <dbReference type="Proteomes" id="UP001430647"/>
    </source>
</evidence>
<name>A0AAU8I5B5_9XANT</name>
<dbReference type="Gene3D" id="3.50.50.100">
    <property type="match status" value="1"/>
</dbReference>
<dbReference type="InterPro" id="IPR045024">
    <property type="entry name" value="NDH-2"/>
</dbReference>
<keyword evidence="6 13" id="KW-0560">Oxidoreductase</keyword>
<dbReference type="AlphaFoldDB" id="A0AAU8I5B5"/>
<dbReference type="EMBL" id="JAKJPQ010000008">
    <property type="protein sequence ID" value="MCI2262013.1"/>
    <property type="molecule type" value="Genomic_DNA"/>
</dbReference>
<dbReference type="KEGG" id="xin:Q7W82_20370"/>
<reference evidence="12" key="2">
    <citation type="submission" date="2022-01" db="EMBL/GenBank/DDBJ databases">
        <authorList>
            <person name="Rana R."/>
            <person name="Patil P.B."/>
        </authorList>
    </citation>
    <scope>NUCLEOTIDE SEQUENCE</scope>
    <source>
        <strain evidence="12">PPL560</strain>
    </source>
</reference>
<evidence type="ECO:0000256" key="8">
    <source>
        <dbReference type="ARBA" id="ARBA00047599"/>
    </source>
</evidence>
<evidence type="ECO:0000313" key="12">
    <source>
        <dbReference type="EMBL" id="MCI2262013.1"/>
    </source>
</evidence>
<organism evidence="13">
    <name type="scientific">Xanthomonas indica</name>
    <dbReference type="NCBI Taxonomy" id="2912242"/>
    <lineage>
        <taxon>Bacteria</taxon>
        <taxon>Pseudomonadati</taxon>
        <taxon>Pseudomonadota</taxon>
        <taxon>Gammaproteobacteria</taxon>
        <taxon>Lysobacterales</taxon>
        <taxon>Lysobacteraceae</taxon>
        <taxon>Xanthomonas</taxon>
    </lineage>
</organism>
<reference evidence="12 14" key="1">
    <citation type="journal article" date="2022" name="Curr. Microbiol.">
        <title>Xanthomonas indica sp. nov., a Novel Member of Non-Pathogenic Xanthomonas Community from Healthy Rice Seeds.</title>
        <authorList>
            <person name="Rana R."/>
            <person name="Madhavan V.N."/>
            <person name="Saroha T."/>
            <person name="Bansal K."/>
            <person name="Kaur A."/>
            <person name="Sonti R.V."/>
            <person name="Patel H.K."/>
            <person name="Patil P.B."/>
        </authorList>
    </citation>
    <scope>NUCLEOTIDE SEQUENCE [LARGE SCALE GENOMIC DNA]</scope>
    <source>
        <strain evidence="12 14">PPL560</strain>
    </source>
</reference>
<evidence type="ECO:0000256" key="5">
    <source>
        <dbReference type="ARBA" id="ARBA00022946"/>
    </source>
</evidence>
<keyword evidence="9" id="KW-0812">Transmembrane</keyword>
<dbReference type="PANTHER" id="PTHR43706:SF47">
    <property type="entry name" value="EXTERNAL NADH-UBIQUINONE OXIDOREDUCTASE 1, MITOCHONDRIAL-RELATED"/>
    <property type="match status" value="1"/>
</dbReference>
<dbReference type="EC" id="1.6.5.9" evidence="2"/>
<dbReference type="EMBL" id="CP131914">
    <property type="protein sequence ID" value="XCI80572.1"/>
    <property type="molecule type" value="Genomic_DNA"/>
</dbReference>
<feature type="transmembrane region" description="Helical" evidence="9">
    <location>
        <begin position="368"/>
        <end position="390"/>
    </location>
</feature>
<keyword evidence="3" id="KW-0285">Flavoprotein</keyword>
<dbReference type="SUPFAM" id="SSF51905">
    <property type="entry name" value="FAD/NAD(P)-binding domain"/>
    <property type="match status" value="2"/>
</dbReference>
<accession>A0AAU8I5B5</accession>
<feature type="domain" description="FAD/NAD(P)-binding" evidence="10">
    <location>
        <begin position="8"/>
        <end position="325"/>
    </location>
</feature>
<evidence type="ECO:0000259" key="11">
    <source>
        <dbReference type="Pfam" id="PF22366"/>
    </source>
</evidence>
<evidence type="ECO:0000256" key="9">
    <source>
        <dbReference type="SAM" id="Phobius"/>
    </source>
</evidence>